<dbReference type="Proteomes" id="UP000701702">
    <property type="component" value="Unassembled WGS sequence"/>
</dbReference>
<protein>
    <recommendedName>
        <fullName evidence="4">Replication protein C</fullName>
    </recommendedName>
</protein>
<dbReference type="Pfam" id="PF06504">
    <property type="entry name" value="RepC"/>
    <property type="match status" value="1"/>
</dbReference>
<sequence>MSAANVRPRIVRYDPMLPSAGLFRSVGNHARPKLDVECEFNGVIWRLRGPDLLGVPEQTLLLVLMELASEQCRPGKASEPEVPELHEALRMSGFAAPLGEASEPVANLAVLSVSYRELNRRCGRLDDGGASATQIRKELERLCEVTVWAKMPDGRQLSSRLLHWRRGDRQGVEVVLNWRLTEILVGRQFSPVSLTERLQLSSDIARALHCVLSVRIRPGGAQSFHLETLASYVWAEDAVAASTVRRRRQLLRDALQEIDSLGGWLIREDERSIDRFKPMLVVRKGNAKQPREKPRSGPSGRTTSATVHAPLRPLQESTAKVDVVAFFRDEDE</sequence>
<evidence type="ECO:0000256" key="1">
    <source>
        <dbReference type="SAM" id="MobiDB-lite"/>
    </source>
</evidence>
<comment type="caution">
    <text evidence="2">The sequence shown here is derived from an EMBL/GenBank/DDBJ whole genome shotgun (WGS) entry which is preliminary data.</text>
</comment>
<accession>A0ABN7Z4C0</accession>
<feature type="region of interest" description="Disordered" evidence="1">
    <location>
        <begin position="284"/>
        <end position="314"/>
    </location>
</feature>
<evidence type="ECO:0000313" key="2">
    <source>
        <dbReference type="EMBL" id="CAG9179216.1"/>
    </source>
</evidence>
<organism evidence="2 3">
    <name type="scientific">Cupriavidus pinatubonensis</name>
    <dbReference type="NCBI Taxonomy" id="248026"/>
    <lineage>
        <taxon>Bacteria</taxon>
        <taxon>Pseudomonadati</taxon>
        <taxon>Pseudomonadota</taxon>
        <taxon>Betaproteobacteria</taxon>
        <taxon>Burkholderiales</taxon>
        <taxon>Burkholderiaceae</taxon>
        <taxon>Cupriavidus</taxon>
    </lineage>
</organism>
<keyword evidence="3" id="KW-1185">Reference proteome</keyword>
<dbReference type="RefSeq" id="WP_224005116.1">
    <property type="nucleotide sequence ID" value="NZ_CAJZAF010000024.1"/>
</dbReference>
<proteinExistence type="predicted"/>
<gene>
    <name evidence="2" type="ORF">LMG23994_04098</name>
</gene>
<evidence type="ECO:0008006" key="4">
    <source>
        <dbReference type="Google" id="ProtNLM"/>
    </source>
</evidence>
<dbReference type="EMBL" id="CAJZAF010000024">
    <property type="protein sequence ID" value="CAG9179216.1"/>
    <property type="molecule type" value="Genomic_DNA"/>
</dbReference>
<dbReference type="InterPro" id="IPR010522">
    <property type="entry name" value="RepC_bac"/>
</dbReference>
<evidence type="ECO:0000313" key="3">
    <source>
        <dbReference type="Proteomes" id="UP000701702"/>
    </source>
</evidence>
<name>A0ABN7Z4C0_9BURK</name>
<reference evidence="2 3" key="1">
    <citation type="submission" date="2021-08" db="EMBL/GenBank/DDBJ databases">
        <authorList>
            <person name="Peeters C."/>
        </authorList>
    </citation>
    <scope>NUCLEOTIDE SEQUENCE [LARGE SCALE GENOMIC DNA]</scope>
    <source>
        <strain evidence="2 3">LMG 23994</strain>
    </source>
</reference>